<sequence>MHFKGLLRSKSTHKSNSVSGLLNKFVDSPPIVIMKPLYSQGEMFPACNHEQNPSGSRNKWEESSSDDQKGASNFTIYRKMQTGKDHNNRYSKEKGRKDHGEAPSKSKTLQVLIQPKTKIIASSPGKYRGEATAKSKTFDVLSQEKQPNTKIRASSLGKDLGEAPSNSKMLRSSYCKKNYPNAKIKASSPGKYSGEATANSKTVKVFIQEKQPNARTRASSPGKTGKPKKEAIGKERTGLDE</sequence>
<feature type="region of interest" description="Disordered" evidence="1">
    <location>
        <begin position="44"/>
        <end position="107"/>
    </location>
</feature>
<feature type="region of interest" description="Disordered" evidence="1">
    <location>
        <begin position="208"/>
        <end position="241"/>
    </location>
</feature>
<dbReference type="EMBL" id="GEDG01013355">
    <property type="protein sequence ID" value="JAP25380.1"/>
    <property type="molecule type" value="Transcribed_RNA"/>
</dbReference>
<dbReference type="AlphaFoldDB" id="A0A0V0HYR9"/>
<organism evidence="2">
    <name type="scientific">Solanum chacoense</name>
    <name type="common">Chaco potato</name>
    <dbReference type="NCBI Taxonomy" id="4108"/>
    <lineage>
        <taxon>Eukaryota</taxon>
        <taxon>Viridiplantae</taxon>
        <taxon>Streptophyta</taxon>
        <taxon>Embryophyta</taxon>
        <taxon>Tracheophyta</taxon>
        <taxon>Spermatophyta</taxon>
        <taxon>Magnoliopsida</taxon>
        <taxon>eudicotyledons</taxon>
        <taxon>Gunneridae</taxon>
        <taxon>Pentapetalae</taxon>
        <taxon>asterids</taxon>
        <taxon>lamiids</taxon>
        <taxon>Solanales</taxon>
        <taxon>Solanaceae</taxon>
        <taxon>Solanoideae</taxon>
        <taxon>Solaneae</taxon>
        <taxon>Solanum</taxon>
    </lineage>
</organism>
<feature type="compositionally biased region" description="Polar residues" evidence="1">
    <location>
        <begin position="210"/>
        <end position="222"/>
    </location>
</feature>
<reference evidence="2" key="1">
    <citation type="submission" date="2015-12" db="EMBL/GenBank/DDBJ databases">
        <title>Gene expression during late stages of embryo sac development: a critical building block for successful pollen-pistil interactions.</title>
        <authorList>
            <person name="Liu Y."/>
            <person name="Joly V."/>
            <person name="Sabar M."/>
            <person name="Matton D.P."/>
        </authorList>
    </citation>
    <scope>NUCLEOTIDE SEQUENCE</scope>
</reference>
<feature type="compositionally biased region" description="Basic and acidic residues" evidence="1">
    <location>
        <begin position="82"/>
        <end position="104"/>
    </location>
</feature>
<evidence type="ECO:0000256" key="1">
    <source>
        <dbReference type="SAM" id="MobiDB-lite"/>
    </source>
</evidence>
<proteinExistence type="predicted"/>
<feature type="compositionally biased region" description="Basic and acidic residues" evidence="1">
    <location>
        <begin position="227"/>
        <end position="241"/>
    </location>
</feature>
<feature type="compositionally biased region" description="Basic and acidic residues" evidence="1">
    <location>
        <begin position="58"/>
        <end position="69"/>
    </location>
</feature>
<protein>
    <submittedName>
        <fullName evidence="2">Putative ovule protein</fullName>
    </submittedName>
</protein>
<dbReference type="PANTHER" id="PTHR34282">
    <property type="entry name" value="OS01G0228800 PROTEIN-RELATED"/>
    <property type="match status" value="1"/>
</dbReference>
<name>A0A0V0HYR9_SOLCH</name>
<accession>A0A0V0HYR9</accession>
<evidence type="ECO:0000313" key="2">
    <source>
        <dbReference type="EMBL" id="JAP25380.1"/>
    </source>
</evidence>
<dbReference type="PANTHER" id="PTHR34282:SF6">
    <property type="entry name" value="DUF3741 DOMAIN-CONTAINING PROTEIN"/>
    <property type="match status" value="1"/>
</dbReference>